<evidence type="ECO:0000256" key="2">
    <source>
        <dbReference type="ARBA" id="ARBA00006966"/>
    </source>
</evidence>
<comment type="cofactor">
    <cofactor evidence="1">
        <name>pyridoxal 5'-phosphate</name>
        <dbReference type="ChEBI" id="CHEBI:597326"/>
    </cofactor>
</comment>
<dbReference type="RefSeq" id="WP_344301594.1">
    <property type="nucleotide sequence ID" value="NZ_BAAAQQ010000001.1"/>
</dbReference>
<evidence type="ECO:0000313" key="5">
    <source>
        <dbReference type="EMBL" id="GAA2113688.1"/>
    </source>
</evidence>
<dbReference type="Pfam" id="PF01212">
    <property type="entry name" value="Beta_elim_lyase"/>
    <property type="match status" value="1"/>
</dbReference>
<comment type="similarity">
    <text evidence="2">Belongs to the threonine aldolase family.</text>
</comment>
<feature type="domain" description="Aromatic amino acid beta-eliminating lyase/threonine aldolase" evidence="4">
    <location>
        <begin position="47"/>
        <end position="305"/>
    </location>
</feature>
<evidence type="ECO:0000256" key="1">
    <source>
        <dbReference type="ARBA" id="ARBA00001933"/>
    </source>
</evidence>
<proteinExistence type="inferred from homology"/>
<dbReference type="PANTHER" id="PTHR48097:SF9">
    <property type="entry name" value="L-THREONINE ALDOLASE"/>
    <property type="match status" value="1"/>
</dbReference>
<dbReference type="InterPro" id="IPR001597">
    <property type="entry name" value="ArAA_b-elim_lyase/Thr_aldolase"/>
</dbReference>
<sequence length="372" mass="39823">MAEQTDDTTANLGERFQAALKSADAVVSWRREPPAEHLARLAAHAEETDLGWDGYGERGAVAALEEQVAELLGKPAAVLLPSGVMAQQSVLRVHCDRAGSTRVALPDLSHLLHHEADGPRLVHGLRLEWLTTGRETPTAGHLADVPGHLGAVLVELPLRDAGCLLPPWDDLAALSAAARERGVALHLDGARLWESQPSYDRPLAEIAGLFDSVYVSLYKGLGAMAGAVVATDDDTAAELRLWRTRMGGTLMRLTPYALGGLLGLRDELPRMGEYLAWARQLAAALAGKGITVEPEVPHVNTYFIHAPHPADEVNERLLAVAERESVVLTGPFRPADVPGHSVTEVALYGAAVEHDVDVVAEWFATVIDGAVD</sequence>
<keyword evidence="6" id="KW-1185">Reference proteome</keyword>
<evidence type="ECO:0000256" key="3">
    <source>
        <dbReference type="ARBA" id="ARBA00022898"/>
    </source>
</evidence>
<dbReference type="InterPro" id="IPR015424">
    <property type="entry name" value="PyrdxlP-dep_Trfase"/>
</dbReference>
<protein>
    <submittedName>
        <fullName evidence="5">Beta-eliminating lyase-related protein</fullName>
    </submittedName>
</protein>
<dbReference type="InterPro" id="IPR015421">
    <property type="entry name" value="PyrdxlP-dep_Trfase_major"/>
</dbReference>
<organism evidence="5 6">
    <name type="scientific">Nocardioides bigeumensis</name>
    <dbReference type="NCBI Taxonomy" id="433657"/>
    <lineage>
        <taxon>Bacteria</taxon>
        <taxon>Bacillati</taxon>
        <taxon>Actinomycetota</taxon>
        <taxon>Actinomycetes</taxon>
        <taxon>Propionibacteriales</taxon>
        <taxon>Nocardioidaceae</taxon>
        <taxon>Nocardioides</taxon>
    </lineage>
</organism>
<accession>A0ABP5JB40</accession>
<dbReference type="Proteomes" id="UP001500575">
    <property type="component" value="Unassembled WGS sequence"/>
</dbReference>
<dbReference type="InterPro" id="IPR015422">
    <property type="entry name" value="PyrdxlP-dep_Trfase_small"/>
</dbReference>
<keyword evidence="5" id="KW-0456">Lyase</keyword>
<evidence type="ECO:0000259" key="4">
    <source>
        <dbReference type="Pfam" id="PF01212"/>
    </source>
</evidence>
<dbReference type="Gene3D" id="3.90.1150.10">
    <property type="entry name" value="Aspartate Aminotransferase, domain 1"/>
    <property type="match status" value="1"/>
</dbReference>
<comment type="caution">
    <text evidence="5">The sequence shown here is derived from an EMBL/GenBank/DDBJ whole genome shotgun (WGS) entry which is preliminary data.</text>
</comment>
<name>A0ABP5JB40_9ACTN</name>
<gene>
    <name evidence="5" type="ORF">GCM10009843_01620</name>
</gene>
<dbReference type="Gene3D" id="3.40.640.10">
    <property type="entry name" value="Type I PLP-dependent aspartate aminotransferase-like (Major domain)"/>
    <property type="match status" value="1"/>
</dbReference>
<keyword evidence="3" id="KW-0663">Pyridoxal phosphate</keyword>
<dbReference type="EMBL" id="BAAAQQ010000001">
    <property type="protein sequence ID" value="GAA2113688.1"/>
    <property type="molecule type" value="Genomic_DNA"/>
</dbReference>
<dbReference type="GO" id="GO:0016829">
    <property type="term" value="F:lyase activity"/>
    <property type="evidence" value="ECO:0007669"/>
    <property type="project" value="UniProtKB-KW"/>
</dbReference>
<dbReference type="PANTHER" id="PTHR48097">
    <property type="entry name" value="L-THREONINE ALDOLASE-RELATED"/>
    <property type="match status" value="1"/>
</dbReference>
<evidence type="ECO:0000313" key="6">
    <source>
        <dbReference type="Proteomes" id="UP001500575"/>
    </source>
</evidence>
<dbReference type="SUPFAM" id="SSF53383">
    <property type="entry name" value="PLP-dependent transferases"/>
    <property type="match status" value="1"/>
</dbReference>
<reference evidence="6" key="1">
    <citation type="journal article" date="2019" name="Int. J. Syst. Evol. Microbiol.">
        <title>The Global Catalogue of Microorganisms (GCM) 10K type strain sequencing project: providing services to taxonomists for standard genome sequencing and annotation.</title>
        <authorList>
            <consortium name="The Broad Institute Genomics Platform"/>
            <consortium name="The Broad Institute Genome Sequencing Center for Infectious Disease"/>
            <person name="Wu L."/>
            <person name="Ma J."/>
        </authorList>
    </citation>
    <scope>NUCLEOTIDE SEQUENCE [LARGE SCALE GENOMIC DNA]</scope>
    <source>
        <strain evidence="6">JCM 16021</strain>
    </source>
</reference>